<name>A0A2P2MDX3_RHIMU</name>
<protein>
    <submittedName>
        <fullName evidence="1">Uncharacterized protein MANES_06G146900</fullName>
    </submittedName>
</protein>
<sequence>MHQTRTIAAPATPSTCATNVKGNALAPIAISFDFLSFHFDSPSKPILRVLKSRTGEQTQCRIELPSCQLRERV</sequence>
<accession>A0A2P2MDX3</accession>
<dbReference type="EMBL" id="GGEC01047927">
    <property type="protein sequence ID" value="MBX28411.1"/>
    <property type="molecule type" value="Transcribed_RNA"/>
</dbReference>
<evidence type="ECO:0000313" key="1">
    <source>
        <dbReference type="EMBL" id="MBX28411.1"/>
    </source>
</evidence>
<proteinExistence type="predicted"/>
<dbReference type="AlphaFoldDB" id="A0A2P2MDX3"/>
<reference evidence="1" key="1">
    <citation type="submission" date="2018-02" db="EMBL/GenBank/DDBJ databases">
        <title>Rhizophora mucronata_Transcriptome.</title>
        <authorList>
            <person name="Meera S.P."/>
            <person name="Sreeshan A."/>
            <person name="Augustine A."/>
        </authorList>
    </citation>
    <scope>NUCLEOTIDE SEQUENCE</scope>
    <source>
        <tissue evidence="1">Leaf</tissue>
    </source>
</reference>
<organism evidence="1">
    <name type="scientific">Rhizophora mucronata</name>
    <name type="common">Asiatic mangrove</name>
    <dbReference type="NCBI Taxonomy" id="61149"/>
    <lineage>
        <taxon>Eukaryota</taxon>
        <taxon>Viridiplantae</taxon>
        <taxon>Streptophyta</taxon>
        <taxon>Embryophyta</taxon>
        <taxon>Tracheophyta</taxon>
        <taxon>Spermatophyta</taxon>
        <taxon>Magnoliopsida</taxon>
        <taxon>eudicotyledons</taxon>
        <taxon>Gunneridae</taxon>
        <taxon>Pentapetalae</taxon>
        <taxon>rosids</taxon>
        <taxon>fabids</taxon>
        <taxon>Malpighiales</taxon>
        <taxon>Rhizophoraceae</taxon>
        <taxon>Rhizophora</taxon>
    </lineage>
</organism>